<evidence type="ECO:0000313" key="11">
    <source>
        <dbReference type="Proteomes" id="UP000241048"/>
    </source>
</evidence>
<dbReference type="GeneID" id="79839815"/>
<evidence type="ECO:0000256" key="3">
    <source>
        <dbReference type="ARBA" id="ARBA00022679"/>
    </source>
</evidence>
<dbReference type="CDD" id="cd04187">
    <property type="entry name" value="DPM1_like_bac"/>
    <property type="match status" value="1"/>
</dbReference>
<feature type="transmembrane region" description="Helical" evidence="8">
    <location>
        <begin position="241"/>
        <end position="261"/>
    </location>
</feature>
<reference evidence="10 11" key="1">
    <citation type="submission" date="2018-03" db="EMBL/GenBank/DDBJ databases">
        <title>Lachnoclostridium SNUG30386 gen.nov., sp.nov., isolated from human faeces.</title>
        <authorList>
            <person name="Seo B."/>
            <person name="Jeon K."/>
            <person name="Ko G."/>
        </authorList>
    </citation>
    <scope>NUCLEOTIDE SEQUENCE [LARGE SCALE GENOMIC DNA]</scope>
    <source>
        <strain evidence="10 11">SNUG30386</strain>
    </source>
</reference>
<gene>
    <name evidence="10" type="ORF">C7U56_02405</name>
</gene>
<dbReference type="GO" id="GO:0016757">
    <property type="term" value="F:glycosyltransferase activity"/>
    <property type="evidence" value="ECO:0007669"/>
    <property type="project" value="UniProtKB-KW"/>
</dbReference>
<sequence length="363" mass="41555">MRNAPVIYIVVPCYNEEEVLPLTAEFLGKKLDDLTRSRRIHPGSRVLMVDDGSKDRTWKLIEELHEKDERFAGVKLSRNRGHQNALLAGLFEAARRRCDAAISMDADLQDDVDACDAMIERYMAGCDIVYGVRRHRATDTFFKRTTALGFYKIMNALGANTVYNHADYRLMSRRALEGLAEFSEVNLFLRGIVPMIGYPSDVVYYDRKERAAGESKYPLKKMLAFAIEGITSLSTKPIRMITFMGIAAFFVSIGFLIWAVVDFFRGNTITGWASMMVSLWFIGGLLLLSVGIVGEYVGKIYLESKHRPRYIIESRTPDRIREREKGRSRKQEMPGENLRRSRAEARELQTSKRREAVQKPEQE</sequence>
<comment type="subcellular location">
    <subcellularLocation>
        <location evidence="1">Membrane</location>
        <topology evidence="1">Multi-pass membrane protein</topology>
    </subcellularLocation>
</comment>
<name>A0A2T3FU61_9CLOT</name>
<keyword evidence="2" id="KW-0328">Glycosyltransferase</keyword>
<evidence type="ECO:0000256" key="6">
    <source>
        <dbReference type="ARBA" id="ARBA00023136"/>
    </source>
</evidence>
<organism evidence="10 11">
    <name type="scientific">Clostridium fessum</name>
    <dbReference type="NCBI Taxonomy" id="2126740"/>
    <lineage>
        <taxon>Bacteria</taxon>
        <taxon>Bacillati</taxon>
        <taxon>Bacillota</taxon>
        <taxon>Clostridia</taxon>
        <taxon>Eubacteriales</taxon>
        <taxon>Clostridiaceae</taxon>
        <taxon>Clostridium</taxon>
    </lineage>
</organism>
<evidence type="ECO:0000256" key="4">
    <source>
        <dbReference type="ARBA" id="ARBA00022692"/>
    </source>
</evidence>
<accession>A0A2T3FU61</accession>
<proteinExistence type="predicted"/>
<comment type="caution">
    <text evidence="10">The sequence shown here is derived from an EMBL/GenBank/DDBJ whole genome shotgun (WGS) entry which is preliminary data.</text>
</comment>
<evidence type="ECO:0000256" key="2">
    <source>
        <dbReference type="ARBA" id="ARBA00022676"/>
    </source>
</evidence>
<keyword evidence="6 8" id="KW-0472">Membrane</keyword>
<evidence type="ECO:0000256" key="5">
    <source>
        <dbReference type="ARBA" id="ARBA00022989"/>
    </source>
</evidence>
<evidence type="ECO:0000256" key="1">
    <source>
        <dbReference type="ARBA" id="ARBA00004141"/>
    </source>
</evidence>
<dbReference type="PANTHER" id="PTHR48090:SF1">
    <property type="entry name" value="PROPHAGE BACTOPRENOL GLUCOSYL TRANSFERASE HOMOLOG"/>
    <property type="match status" value="1"/>
</dbReference>
<dbReference type="EMBL" id="PYLO01000001">
    <property type="protein sequence ID" value="PST38815.1"/>
    <property type="molecule type" value="Genomic_DNA"/>
</dbReference>
<dbReference type="Pfam" id="PF00535">
    <property type="entry name" value="Glycos_transf_2"/>
    <property type="match status" value="1"/>
</dbReference>
<dbReference type="Proteomes" id="UP000241048">
    <property type="component" value="Unassembled WGS sequence"/>
</dbReference>
<dbReference type="PANTHER" id="PTHR48090">
    <property type="entry name" value="UNDECAPRENYL-PHOSPHATE 4-DEOXY-4-FORMAMIDO-L-ARABINOSE TRANSFERASE-RELATED"/>
    <property type="match status" value="1"/>
</dbReference>
<keyword evidence="4 8" id="KW-0812">Transmembrane</keyword>
<dbReference type="SUPFAM" id="SSF53448">
    <property type="entry name" value="Nucleotide-diphospho-sugar transferases"/>
    <property type="match status" value="1"/>
</dbReference>
<feature type="transmembrane region" description="Helical" evidence="8">
    <location>
        <begin position="273"/>
        <end position="297"/>
    </location>
</feature>
<dbReference type="InterPro" id="IPR029044">
    <property type="entry name" value="Nucleotide-diphossugar_trans"/>
</dbReference>
<keyword evidence="11" id="KW-1185">Reference proteome</keyword>
<evidence type="ECO:0000256" key="8">
    <source>
        <dbReference type="SAM" id="Phobius"/>
    </source>
</evidence>
<keyword evidence="5 8" id="KW-1133">Transmembrane helix</keyword>
<evidence type="ECO:0000256" key="7">
    <source>
        <dbReference type="SAM" id="MobiDB-lite"/>
    </source>
</evidence>
<feature type="region of interest" description="Disordered" evidence="7">
    <location>
        <begin position="314"/>
        <end position="363"/>
    </location>
</feature>
<dbReference type="AlphaFoldDB" id="A0A2T3FU61"/>
<evidence type="ECO:0000259" key="9">
    <source>
        <dbReference type="Pfam" id="PF00535"/>
    </source>
</evidence>
<dbReference type="InterPro" id="IPR050256">
    <property type="entry name" value="Glycosyltransferase_2"/>
</dbReference>
<dbReference type="Gene3D" id="3.90.550.10">
    <property type="entry name" value="Spore Coat Polysaccharide Biosynthesis Protein SpsA, Chain A"/>
    <property type="match status" value="1"/>
</dbReference>
<keyword evidence="3 10" id="KW-0808">Transferase</keyword>
<dbReference type="InterPro" id="IPR001173">
    <property type="entry name" value="Glyco_trans_2-like"/>
</dbReference>
<evidence type="ECO:0000313" key="10">
    <source>
        <dbReference type="EMBL" id="PST38815.1"/>
    </source>
</evidence>
<protein>
    <submittedName>
        <fullName evidence="10">Glycosyltransferase</fullName>
    </submittedName>
</protein>
<feature type="domain" description="Glycosyltransferase 2-like" evidence="9">
    <location>
        <begin position="9"/>
        <end position="177"/>
    </location>
</feature>
<dbReference type="GO" id="GO:0005886">
    <property type="term" value="C:plasma membrane"/>
    <property type="evidence" value="ECO:0007669"/>
    <property type="project" value="TreeGrafter"/>
</dbReference>
<dbReference type="RefSeq" id="WP_106999988.1">
    <property type="nucleotide sequence ID" value="NZ_CAUWBW010000010.1"/>
</dbReference>